<evidence type="ECO:0000313" key="12">
    <source>
        <dbReference type="EMBL" id="TYK08208.1"/>
    </source>
</evidence>
<dbReference type="InterPro" id="IPR052426">
    <property type="entry name" value="Plant_dev_regulator"/>
</dbReference>
<organism evidence="12 14">
    <name type="scientific">Cucumis melo var. makuwa</name>
    <name type="common">Oriental melon</name>
    <dbReference type="NCBI Taxonomy" id="1194695"/>
    <lineage>
        <taxon>Eukaryota</taxon>
        <taxon>Viridiplantae</taxon>
        <taxon>Streptophyta</taxon>
        <taxon>Embryophyta</taxon>
        <taxon>Tracheophyta</taxon>
        <taxon>Spermatophyta</taxon>
        <taxon>Magnoliopsida</taxon>
        <taxon>eudicotyledons</taxon>
        <taxon>Gunneridae</taxon>
        <taxon>Pentapetalae</taxon>
        <taxon>rosids</taxon>
        <taxon>fabids</taxon>
        <taxon>Cucurbitales</taxon>
        <taxon>Cucurbitaceae</taxon>
        <taxon>Benincaseae</taxon>
        <taxon>Cucumis</taxon>
    </lineage>
</organism>
<evidence type="ECO:0000313" key="11">
    <source>
        <dbReference type="EMBL" id="KAA0057527.1"/>
    </source>
</evidence>
<evidence type="ECO:0000256" key="9">
    <source>
        <dbReference type="SAM" id="MobiDB-lite"/>
    </source>
</evidence>
<dbReference type="InterPro" id="IPR036236">
    <property type="entry name" value="Znf_C2H2_sf"/>
</dbReference>
<dbReference type="PROSITE" id="PS50157">
    <property type="entry name" value="ZINC_FINGER_C2H2_2"/>
    <property type="match status" value="1"/>
</dbReference>
<dbReference type="GO" id="GO:0005634">
    <property type="term" value="C:nucleus"/>
    <property type="evidence" value="ECO:0007669"/>
    <property type="project" value="UniProtKB-SubCell"/>
</dbReference>
<keyword evidence="3 8" id="KW-0863">Zinc-finger</keyword>
<evidence type="ECO:0000256" key="8">
    <source>
        <dbReference type="PROSITE-ProRule" id="PRU00042"/>
    </source>
</evidence>
<name>A0A5D3CAK0_CUCMM</name>
<dbReference type="GO" id="GO:0008270">
    <property type="term" value="F:zinc ion binding"/>
    <property type="evidence" value="ECO:0007669"/>
    <property type="project" value="UniProtKB-KW"/>
</dbReference>
<feature type="region of interest" description="Disordered" evidence="9">
    <location>
        <begin position="1"/>
        <end position="56"/>
    </location>
</feature>
<evidence type="ECO:0000256" key="1">
    <source>
        <dbReference type="ARBA" id="ARBA00004123"/>
    </source>
</evidence>
<reference evidence="13 14" key="1">
    <citation type="submission" date="2019-08" db="EMBL/GenBank/DDBJ databases">
        <title>Draft genome sequences of two oriental melons (Cucumis melo L. var makuwa).</title>
        <authorList>
            <person name="Kwon S.-Y."/>
        </authorList>
    </citation>
    <scope>NUCLEOTIDE SEQUENCE [LARGE SCALE GENOMIC DNA]</scope>
    <source>
        <strain evidence="14">cv. Chang Bougi</strain>
        <strain evidence="13">cv. SW 3</strain>
        <tissue evidence="12">Leaf</tissue>
    </source>
</reference>
<proteinExistence type="predicted"/>
<keyword evidence="7" id="KW-0539">Nucleus</keyword>
<dbReference type="SUPFAM" id="SSF57667">
    <property type="entry name" value="beta-beta-alpha zinc fingers"/>
    <property type="match status" value="1"/>
</dbReference>
<dbReference type="PROSITE" id="PS00028">
    <property type="entry name" value="ZINC_FINGER_C2H2_1"/>
    <property type="match status" value="1"/>
</dbReference>
<dbReference type="AlphaFoldDB" id="A0A5D3CAK0"/>
<accession>A0A5D3CAK0</accession>
<dbReference type="Pfam" id="PF13912">
    <property type="entry name" value="zf-C2H2_6"/>
    <property type="match status" value="1"/>
</dbReference>
<dbReference type="Gene3D" id="3.30.160.60">
    <property type="entry name" value="Classic Zinc Finger"/>
    <property type="match status" value="1"/>
</dbReference>
<evidence type="ECO:0000256" key="7">
    <source>
        <dbReference type="ARBA" id="ARBA00023242"/>
    </source>
</evidence>
<evidence type="ECO:0000259" key="10">
    <source>
        <dbReference type="PROSITE" id="PS50157"/>
    </source>
</evidence>
<sequence length="181" mass="20571">MESRNCFGITTSSSSHGGQELRIITKPKMKPQLKAKASSKHSNKREGKQEEEEKEKEIIVEFPWASSRAYTCGFCKRQFQSAQALGGHMNVHRRDRAKLRRSLPLDSATNDDHHHDFLGSSSQPIKFLKLYDFSSFHGEQADDQSDGGCKIWKKVNKFVKKKETALLATSNDIDLELRLGF</sequence>
<dbReference type="EMBL" id="SSTE01007195">
    <property type="protein sequence ID" value="KAA0057527.1"/>
    <property type="molecule type" value="Genomic_DNA"/>
</dbReference>
<dbReference type="InterPro" id="IPR013087">
    <property type="entry name" value="Znf_C2H2_type"/>
</dbReference>
<protein>
    <submittedName>
        <fullName evidence="12">Transcriptional regulator SUPERMAN</fullName>
    </submittedName>
</protein>
<comment type="subcellular location">
    <subcellularLocation>
        <location evidence="1">Nucleus</location>
    </subcellularLocation>
</comment>
<feature type="compositionally biased region" description="Basic residues" evidence="9">
    <location>
        <begin position="25"/>
        <end position="43"/>
    </location>
</feature>
<comment type="caution">
    <text evidence="12">The sequence shown here is derived from an EMBL/GenBank/DDBJ whole genome shotgun (WGS) entry which is preliminary data.</text>
</comment>
<dbReference type="Proteomes" id="UP000321393">
    <property type="component" value="Unassembled WGS sequence"/>
</dbReference>
<feature type="domain" description="C2H2-type" evidence="10">
    <location>
        <begin position="70"/>
        <end position="97"/>
    </location>
</feature>
<evidence type="ECO:0000256" key="2">
    <source>
        <dbReference type="ARBA" id="ARBA00022723"/>
    </source>
</evidence>
<evidence type="ECO:0000313" key="13">
    <source>
        <dbReference type="Proteomes" id="UP000321393"/>
    </source>
</evidence>
<dbReference type="PANTHER" id="PTHR45801:SF111">
    <property type="entry name" value="C2H2 AND C2HC ZINC FINGERS SUPERFAMILY PROTEIN"/>
    <property type="match status" value="1"/>
</dbReference>
<keyword evidence="6" id="KW-0804">Transcription</keyword>
<gene>
    <name evidence="12" type="ORF">E5676_scaffold1503G00260</name>
    <name evidence="11" type="ORF">E6C27_scaffold280G004180</name>
</gene>
<evidence type="ECO:0000313" key="14">
    <source>
        <dbReference type="Proteomes" id="UP000321947"/>
    </source>
</evidence>
<keyword evidence="2" id="KW-0479">Metal-binding</keyword>
<keyword evidence="5" id="KW-0805">Transcription regulation</keyword>
<keyword evidence="4" id="KW-0862">Zinc</keyword>
<evidence type="ECO:0000256" key="6">
    <source>
        <dbReference type="ARBA" id="ARBA00023163"/>
    </source>
</evidence>
<feature type="compositionally biased region" description="Polar residues" evidence="9">
    <location>
        <begin position="8"/>
        <end position="17"/>
    </location>
</feature>
<dbReference type="EMBL" id="SSTD01012916">
    <property type="protein sequence ID" value="TYK08208.1"/>
    <property type="molecule type" value="Genomic_DNA"/>
</dbReference>
<dbReference type="OrthoDB" id="1708403at2759"/>
<dbReference type="Proteomes" id="UP000321947">
    <property type="component" value="Unassembled WGS sequence"/>
</dbReference>
<evidence type="ECO:0000256" key="3">
    <source>
        <dbReference type="ARBA" id="ARBA00022771"/>
    </source>
</evidence>
<evidence type="ECO:0000256" key="5">
    <source>
        <dbReference type="ARBA" id="ARBA00023015"/>
    </source>
</evidence>
<evidence type="ECO:0000256" key="4">
    <source>
        <dbReference type="ARBA" id="ARBA00022833"/>
    </source>
</evidence>
<dbReference type="STRING" id="1194695.A0A5D3CAK0"/>
<dbReference type="PANTHER" id="PTHR45801">
    <property type="entry name" value="OS07G0101800 PROTEIN"/>
    <property type="match status" value="1"/>
</dbReference>